<dbReference type="STRING" id="1081109.A0A168C549"/>
<dbReference type="InterPro" id="IPR002110">
    <property type="entry name" value="Ankyrin_rpt"/>
</dbReference>
<proteinExistence type="predicted"/>
<organism evidence="5 6">
    <name type="scientific">Moelleriella libera RCEF 2490</name>
    <dbReference type="NCBI Taxonomy" id="1081109"/>
    <lineage>
        <taxon>Eukaryota</taxon>
        <taxon>Fungi</taxon>
        <taxon>Dikarya</taxon>
        <taxon>Ascomycota</taxon>
        <taxon>Pezizomycotina</taxon>
        <taxon>Sordariomycetes</taxon>
        <taxon>Hypocreomycetidae</taxon>
        <taxon>Hypocreales</taxon>
        <taxon>Clavicipitaceae</taxon>
        <taxon>Moelleriella</taxon>
    </lineage>
</organism>
<gene>
    <name evidence="5" type="ORF">AAL_04450</name>
</gene>
<reference evidence="5 6" key="1">
    <citation type="journal article" date="2016" name="Genome Biol. Evol.">
        <title>Divergent and convergent evolution of fungal pathogenicity.</title>
        <authorList>
            <person name="Shang Y."/>
            <person name="Xiao G."/>
            <person name="Zheng P."/>
            <person name="Cen K."/>
            <person name="Zhan S."/>
            <person name="Wang C."/>
        </authorList>
    </citation>
    <scope>NUCLEOTIDE SEQUENCE [LARGE SCALE GENOMIC DNA]</scope>
    <source>
        <strain evidence="5 6">RCEF 2490</strain>
    </source>
</reference>
<dbReference type="InterPro" id="IPR051165">
    <property type="entry name" value="Multifunctional_ANK_Repeat"/>
</dbReference>
<sequence>MSQNPFLLAADNSPSLLPLLRQNSSLASRQDEHGYSLLHAAASYNHVDLLRALVQEFQVDVNLKDEDGETALFFAETQEAARVLVEELGIDFHHKGADGLTALEKISLDGDFPSVSTYLRGLQARTPGEIVAVAPDDRVDASHRLPAGMTVTVGTVNATQDIPSEIDPIFQRRIEELAQREDFNDSSGQADLRKLVEDAISDQQLGEPRNIRSRQA</sequence>
<protein>
    <submittedName>
        <fullName evidence="5">Ankyrin repeat-containing protein</fullName>
    </submittedName>
</protein>
<evidence type="ECO:0000256" key="2">
    <source>
        <dbReference type="ARBA" id="ARBA00023043"/>
    </source>
</evidence>
<dbReference type="InterPro" id="IPR036770">
    <property type="entry name" value="Ankyrin_rpt-contain_sf"/>
</dbReference>
<feature type="repeat" description="ANK" evidence="3">
    <location>
        <begin position="33"/>
        <end position="66"/>
    </location>
</feature>
<dbReference type="Pfam" id="PF12796">
    <property type="entry name" value="Ank_2"/>
    <property type="match status" value="1"/>
</dbReference>
<dbReference type="SMART" id="SM00248">
    <property type="entry name" value="ANK"/>
    <property type="match status" value="1"/>
</dbReference>
<accession>A0A168C549</accession>
<comment type="caution">
    <text evidence="5">The sequence shown here is derived from an EMBL/GenBank/DDBJ whole genome shotgun (WGS) entry which is preliminary data.</text>
</comment>
<dbReference type="AlphaFoldDB" id="A0A168C549"/>
<dbReference type="OrthoDB" id="19174at2759"/>
<dbReference type="EMBL" id="AZGY01000008">
    <property type="protein sequence ID" value="KZZ96154.1"/>
    <property type="molecule type" value="Genomic_DNA"/>
</dbReference>
<dbReference type="PANTHER" id="PTHR24123">
    <property type="entry name" value="ANKYRIN REPEAT-CONTAINING"/>
    <property type="match status" value="1"/>
</dbReference>
<evidence type="ECO:0000313" key="6">
    <source>
        <dbReference type="Proteomes" id="UP000078544"/>
    </source>
</evidence>
<evidence type="ECO:0000313" key="5">
    <source>
        <dbReference type="EMBL" id="KZZ96154.1"/>
    </source>
</evidence>
<evidence type="ECO:0000256" key="1">
    <source>
        <dbReference type="ARBA" id="ARBA00022737"/>
    </source>
</evidence>
<name>A0A168C549_9HYPO</name>
<evidence type="ECO:0000256" key="3">
    <source>
        <dbReference type="PROSITE-ProRule" id="PRU00023"/>
    </source>
</evidence>
<dbReference type="Gene3D" id="1.25.40.20">
    <property type="entry name" value="Ankyrin repeat-containing domain"/>
    <property type="match status" value="1"/>
</dbReference>
<dbReference type="Proteomes" id="UP000078544">
    <property type="component" value="Unassembled WGS sequence"/>
</dbReference>
<dbReference type="SUPFAM" id="SSF48403">
    <property type="entry name" value="Ankyrin repeat"/>
    <property type="match status" value="1"/>
</dbReference>
<keyword evidence="6" id="KW-1185">Reference proteome</keyword>
<dbReference type="PROSITE" id="PS50088">
    <property type="entry name" value="ANK_REPEAT"/>
    <property type="match status" value="1"/>
</dbReference>
<evidence type="ECO:0000256" key="4">
    <source>
        <dbReference type="SAM" id="MobiDB-lite"/>
    </source>
</evidence>
<keyword evidence="1" id="KW-0677">Repeat</keyword>
<feature type="region of interest" description="Disordered" evidence="4">
    <location>
        <begin position="195"/>
        <end position="216"/>
    </location>
</feature>
<dbReference type="PANTHER" id="PTHR24123:SF33">
    <property type="entry name" value="PROTEIN HOS4"/>
    <property type="match status" value="1"/>
</dbReference>
<keyword evidence="2 3" id="KW-0040">ANK repeat</keyword>